<proteinExistence type="predicted"/>
<dbReference type="GO" id="GO:0016757">
    <property type="term" value="F:glycosyltransferase activity"/>
    <property type="evidence" value="ECO:0007669"/>
    <property type="project" value="UniProtKB-ARBA"/>
</dbReference>
<dbReference type="Gene3D" id="3.40.50.2000">
    <property type="entry name" value="Glycogen Phosphorylase B"/>
    <property type="match status" value="2"/>
</dbReference>
<dbReference type="SUPFAM" id="SSF53756">
    <property type="entry name" value="UDP-Glycosyltransferase/glycogen phosphorylase"/>
    <property type="match status" value="1"/>
</dbReference>
<dbReference type="Proteomes" id="UP000650081">
    <property type="component" value="Unassembled WGS sequence"/>
</dbReference>
<name>A0A923PHE8_9BACT</name>
<sequence length="451" mass="50287">MQSKEQQEQRTNGPTSRKVLVITYYWPPSGGAGVQRMLKTVKYLRDFGWEPIVFTAQDAAYPVLDASLLHDVPAGQKVLYGPIWEPYELYKRFTGQNKKERVYSGFMDAGARPSLAQRLSVWLRGNLFIPDARALWIRPSVRLLNRWLRDNPVDAILSSGPPHSVHLIARNLKRRHGIPWLADFRDPWTNIDFYDQLMLTGWADRRHKRLEQSVLREADAVDTVSWSWAEDFQRLGRPDVAVITNGFDTADFPPTDAVAPDAAFAICHVGSLNKDRNSPALWESLAELAREDDNFRRDLRLRFIGKTEAATFAQLDTLGLGDNVERVEYVPHAEVVAALGKARVLLLLTNDTPNVMGVVPGKLFEYLAAGRPILAIGAPDGDSARILRETGAGTLCGFQDRAAMKEALRTLYRAYQSGEPLQAGDPTAIQGFTRRGGAGKIAGLLGRIANE</sequence>
<dbReference type="Pfam" id="PF13579">
    <property type="entry name" value="Glyco_trans_4_4"/>
    <property type="match status" value="1"/>
</dbReference>
<gene>
    <name evidence="2" type="ORF">H9S92_08395</name>
</gene>
<accession>A0A923PHE8</accession>
<keyword evidence="3" id="KW-1185">Reference proteome</keyword>
<dbReference type="InterPro" id="IPR028098">
    <property type="entry name" value="Glyco_trans_4-like_N"/>
</dbReference>
<dbReference type="InterPro" id="IPR050194">
    <property type="entry name" value="Glycosyltransferase_grp1"/>
</dbReference>
<dbReference type="PANTHER" id="PTHR45947:SF3">
    <property type="entry name" value="SULFOQUINOVOSYL TRANSFERASE SQD2"/>
    <property type="match status" value="1"/>
</dbReference>
<dbReference type="Pfam" id="PF13692">
    <property type="entry name" value="Glyco_trans_1_4"/>
    <property type="match status" value="1"/>
</dbReference>
<organism evidence="2 3">
    <name type="scientific">Neolewinella lacunae</name>
    <dbReference type="NCBI Taxonomy" id="1517758"/>
    <lineage>
        <taxon>Bacteria</taxon>
        <taxon>Pseudomonadati</taxon>
        <taxon>Bacteroidota</taxon>
        <taxon>Saprospiria</taxon>
        <taxon>Saprospirales</taxon>
        <taxon>Lewinellaceae</taxon>
        <taxon>Neolewinella</taxon>
    </lineage>
</organism>
<reference evidence="2" key="1">
    <citation type="submission" date="2020-08" db="EMBL/GenBank/DDBJ databases">
        <title>Lewinella bacteria from marine environments.</title>
        <authorList>
            <person name="Zhong Y."/>
        </authorList>
    </citation>
    <scope>NUCLEOTIDE SEQUENCE</scope>
    <source>
        <strain evidence="2">KCTC 42187</strain>
    </source>
</reference>
<evidence type="ECO:0000313" key="3">
    <source>
        <dbReference type="Proteomes" id="UP000650081"/>
    </source>
</evidence>
<comment type="caution">
    <text evidence="2">The sequence shown here is derived from an EMBL/GenBank/DDBJ whole genome shotgun (WGS) entry which is preliminary data.</text>
</comment>
<protein>
    <submittedName>
        <fullName evidence="2">Glycosyltransferase family 4 protein</fullName>
    </submittedName>
</protein>
<dbReference type="RefSeq" id="WP_187466263.1">
    <property type="nucleotide sequence ID" value="NZ_JACSIT010000091.1"/>
</dbReference>
<dbReference type="AlphaFoldDB" id="A0A923PHE8"/>
<feature type="domain" description="Glycosyltransferase subfamily 4-like N-terminal" evidence="1">
    <location>
        <begin position="35"/>
        <end position="246"/>
    </location>
</feature>
<evidence type="ECO:0000259" key="1">
    <source>
        <dbReference type="Pfam" id="PF13579"/>
    </source>
</evidence>
<dbReference type="PANTHER" id="PTHR45947">
    <property type="entry name" value="SULFOQUINOVOSYL TRANSFERASE SQD2"/>
    <property type="match status" value="1"/>
</dbReference>
<evidence type="ECO:0000313" key="2">
    <source>
        <dbReference type="EMBL" id="MBC6994178.1"/>
    </source>
</evidence>
<dbReference type="EMBL" id="JACSIT010000091">
    <property type="protein sequence ID" value="MBC6994178.1"/>
    <property type="molecule type" value="Genomic_DNA"/>
</dbReference>
<dbReference type="CDD" id="cd03794">
    <property type="entry name" value="GT4_WbuB-like"/>
    <property type="match status" value="1"/>
</dbReference>